<dbReference type="InterPro" id="IPR006108">
    <property type="entry name" value="3HC_DH_C"/>
</dbReference>
<evidence type="ECO:0000259" key="1">
    <source>
        <dbReference type="Pfam" id="PF00725"/>
    </source>
</evidence>
<dbReference type="PANTHER" id="PTHR48075:SF5">
    <property type="entry name" value="3-HYDROXYBUTYRYL-COA DEHYDROGENASE"/>
    <property type="match status" value="1"/>
</dbReference>
<dbReference type="SUPFAM" id="SSF48179">
    <property type="entry name" value="6-phosphogluconate dehydrogenase C-terminal domain-like"/>
    <property type="match status" value="1"/>
</dbReference>
<dbReference type="Gene3D" id="1.10.1040.10">
    <property type="entry name" value="N-(1-d-carboxylethyl)-l-norvaline Dehydrogenase, domain 2"/>
    <property type="match status" value="1"/>
</dbReference>
<dbReference type="Proteomes" id="UP000321436">
    <property type="component" value="Unassembled WGS sequence"/>
</dbReference>
<dbReference type="InterPro" id="IPR008927">
    <property type="entry name" value="6-PGluconate_DH-like_C_sf"/>
</dbReference>
<name>A0A512RHY8_9BACT</name>
<dbReference type="GO" id="GO:0006631">
    <property type="term" value="P:fatty acid metabolic process"/>
    <property type="evidence" value="ECO:0007669"/>
    <property type="project" value="InterPro"/>
</dbReference>
<dbReference type="GO" id="GO:0016616">
    <property type="term" value="F:oxidoreductase activity, acting on the CH-OH group of donors, NAD or NADP as acceptor"/>
    <property type="evidence" value="ECO:0007669"/>
    <property type="project" value="InterPro"/>
</dbReference>
<comment type="caution">
    <text evidence="2">The sequence shown here is derived from an EMBL/GenBank/DDBJ whole genome shotgun (WGS) entry which is preliminary data.</text>
</comment>
<dbReference type="PANTHER" id="PTHR48075">
    <property type="entry name" value="3-HYDROXYACYL-COA DEHYDROGENASE FAMILY PROTEIN"/>
    <property type="match status" value="1"/>
</dbReference>
<feature type="domain" description="3-hydroxyacyl-CoA dehydrogenase C-terminal" evidence="1">
    <location>
        <begin position="123"/>
        <end position="209"/>
    </location>
</feature>
<keyword evidence="3" id="KW-1185">Reference proteome</keyword>
<dbReference type="AlphaFoldDB" id="A0A512RHY8"/>
<organism evidence="2 3">
    <name type="scientific">Chitinophaga cymbidii</name>
    <dbReference type="NCBI Taxonomy" id="1096750"/>
    <lineage>
        <taxon>Bacteria</taxon>
        <taxon>Pseudomonadati</taxon>
        <taxon>Bacteroidota</taxon>
        <taxon>Chitinophagia</taxon>
        <taxon>Chitinophagales</taxon>
        <taxon>Chitinophagaceae</taxon>
        <taxon>Chitinophaga</taxon>
    </lineage>
</organism>
<evidence type="ECO:0000313" key="3">
    <source>
        <dbReference type="Proteomes" id="UP000321436"/>
    </source>
</evidence>
<reference evidence="2 3" key="1">
    <citation type="submission" date="2019-07" db="EMBL/GenBank/DDBJ databases">
        <title>Whole genome shotgun sequence of Chitinophaga cymbidii NBRC 109752.</title>
        <authorList>
            <person name="Hosoyama A."/>
            <person name="Uohara A."/>
            <person name="Ohji S."/>
            <person name="Ichikawa N."/>
        </authorList>
    </citation>
    <scope>NUCLEOTIDE SEQUENCE [LARGE SCALE GENOMIC DNA]</scope>
    <source>
        <strain evidence="2 3">NBRC 109752</strain>
    </source>
</reference>
<proteinExistence type="predicted"/>
<dbReference type="InterPro" id="IPR013328">
    <property type="entry name" value="6PGD_dom2"/>
</dbReference>
<dbReference type="OrthoDB" id="2986269at2"/>
<evidence type="ECO:0000313" key="2">
    <source>
        <dbReference type="EMBL" id="GEP95315.1"/>
    </source>
</evidence>
<sequence>MRILITGETSRQEELRSSRDFGSHELIWSPGFVPGTELVIDLSLDEHPERLVLYAAQPDVPVLGCMVKNVYDQPGVYGCNWLPGFLGMPRLEVAATPSADLAKLDALMQQLGWLYETVAATPGLVTPRVVCMIINEAYFTAAEGTATRDDIDISMKLGTNYPAGPFEWSRKIGIRHVYEVLQAVHACTGNERYRACSMLQEEYTANKKSAELGTDPSY</sequence>
<dbReference type="EMBL" id="BKAU01000001">
    <property type="protein sequence ID" value="GEP95315.1"/>
    <property type="molecule type" value="Genomic_DNA"/>
</dbReference>
<dbReference type="Pfam" id="PF00725">
    <property type="entry name" value="3HCDH"/>
    <property type="match status" value="1"/>
</dbReference>
<accession>A0A512RHY8</accession>
<dbReference type="RefSeq" id="WP_146859470.1">
    <property type="nucleotide sequence ID" value="NZ_BKAU01000001.1"/>
</dbReference>
<protein>
    <recommendedName>
        <fullName evidence="1">3-hydroxyacyl-CoA dehydrogenase C-terminal domain-containing protein</fullName>
    </recommendedName>
</protein>
<gene>
    <name evidence="2" type="ORF">CCY01nite_15750</name>
</gene>